<evidence type="ECO:0000256" key="6">
    <source>
        <dbReference type="ARBA" id="ARBA00022958"/>
    </source>
</evidence>
<evidence type="ECO:0000256" key="10">
    <source>
        <dbReference type="SAM" id="Phobius"/>
    </source>
</evidence>
<comment type="subcellular location">
    <subcellularLocation>
        <location evidence="1">Cell membrane</location>
        <topology evidence="1">Multi-pass membrane protein</topology>
    </subcellularLocation>
</comment>
<evidence type="ECO:0000256" key="7">
    <source>
        <dbReference type="ARBA" id="ARBA00022989"/>
    </source>
</evidence>
<feature type="transmembrane region" description="Helical" evidence="10">
    <location>
        <begin position="356"/>
        <end position="377"/>
    </location>
</feature>
<accession>A0A134AFU5</accession>
<evidence type="ECO:0000313" key="12">
    <source>
        <dbReference type="Proteomes" id="UP000070442"/>
    </source>
</evidence>
<protein>
    <submittedName>
        <fullName evidence="11">Potassium uptake protein, TrkH family</fullName>
    </submittedName>
</protein>
<keyword evidence="3" id="KW-1003">Cell membrane</keyword>
<dbReference type="InterPro" id="IPR003445">
    <property type="entry name" value="Cat_transpt"/>
</dbReference>
<evidence type="ECO:0000256" key="8">
    <source>
        <dbReference type="ARBA" id="ARBA00023065"/>
    </source>
</evidence>
<keyword evidence="5 10" id="KW-0812">Transmembrane</keyword>
<dbReference type="Proteomes" id="UP000070442">
    <property type="component" value="Unassembled WGS sequence"/>
</dbReference>
<dbReference type="PATRIC" id="fig|755172.3.peg.939"/>
<reference evidence="12" key="1">
    <citation type="submission" date="2016-01" db="EMBL/GenBank/DDBJ databases">
        <authorList>
            <person name="Mitreva M."/>
            <person name="Pepin K.H."/>
            <person name="Mihindukulasuriya K.A."/>
            <person name="Fulton R."/>
            <person name="Fronick C."/>
            <person name="O'Laughlin M."/>
            <person name="Miner T."/>
            <person name="Herter B."/>
            <person name="Rosa B.A."/>
            <person name="Cordes M."/>
            <person name="Tomlinson C."/>
            <person name="Wollam A."/>
            <person name="Palsikar V.B."/>
            <person name="Mardis E.R."/>
            <person name="Wilson R.K."/>
        </authorList>
    </citation>
    <scope>NUCLEOTIDE SEQUENCE [LARGE SCALE GENOMIC DNA]</scope>
    <source>
        <strain evidence="12">DNF00729</strain>
    </source>
</reference>
<dbReference type="EMBL" id="LSDG01000027">
    <property type="protein sequence ID" value="KXB66598.1"/>
    <property type="molecule type" value="Genomic_DNA"/>
</dbReference>
<evidence type="ECO:0000256" key="1">
    <source>
        <dbReference type="ARBA" id="ARBA00004651"/>
    </source>
</evidence>
<dbReference type="NCBIfam" id="TIGR00933">
    <property type="entry name" value="2a38"/>
    <property type="match status" value="1"/>
</dbReference>
<dbReference type="GO" id="GO:0015379">
    <property type="term" value="F:potassium:chloride symporter activity"/>
    <property type="evidence" value="ECO:0007669"/>
    <property type="project" value="InterPro"/>
</dbReference>
<keyword evidence="8" id="KW-0406">Ion transport</keyword>
<feature type="transmembrane region" description="Helical" evidence="10">
    <location>
        <begin position="21"/>
        <end position="40"/>
    </location>
</feature>
<feature type="transmembrane region" description="Helical" evidence="10">
    <location>
        <begin position="299"/>
        <end position="319"/>
    </location>
</feature>
<evidence type="ECO:0000256" key="3">
    <source>
        <dbReference type="ARBA" id="ARBA00022475"/>
    </source>
</evidence>
<comment type="caution">
    <text evidence="11">The sequence shown here is derived from an EMBL/GenBank/DDBJ whole genome shotgun (WGS) entry which is preliminary data.</text>
</comment>
<feature type="transmembrane region" description="Helical" evidence="10">
    <location>
        <begin position="414"/>
        <end position="435"/>
    </location>
</feature>
<dbReference type="InterPro" id="IPR004772">
    <property type="entry name" value="TrkH"/>
</dbReference>
<feature type="transmembrane region" description="Helical" evidence="10">
    <location>
        <begin position="235"/>
        <end position="254"/>
    </location>
</feature>
<evidence type="ECO:0000256" key="4">
    <source>
        <dbReference type="ARBA" id="ARBA00022538"/>
    </source>
</evidence>
<evidence type="ECO:0000313" key="11">
    <source>
        <dbReference type="EMBL" id="KXB66598.1"/>
    </source>
</evidence>
<keyword evidence="4" id="KW-0633">Potassium transport</keyword>
<dbReference type="AlphaFoldDB" id="A0A134AFU5"/>
<feature type="transmembrane region" description="Helical" evidence="10">
    <location>
        <begin position="83"/>
        <end position="107"/>
    </location>
</feature>
<keyword evidence="12" id="KW-1185">Reference proteome</keyword>
<name>A0A134AFU5_9FIRM</name>
<dbReference type="OrthoDB" id="9810952at2"/>
<evidence type="ECO:0000256" key="9">
    <source>
        <dbReference type="ARBA" id="ARBA00023136"/>
    </source>
</evidence>
<keyword evidence="9 10" id="KW-0472">Membrane</keyword>
<keyword evidence="6" id="KW-0630">Potassium</keyword>
<feature type="transmembrane region" description="Helical" evidence="10">
    <location>
        <begin position="134"/>
        <end position="155"/>
    </location>
</feature>
<proteinExistence type="predicted"/>
<keyword evidence="2" id="KW-0813">Transport</keyword>
<dbReference type="PANTHER" id="PTHR32024:SF1">
    <property type="entry name" value="KTR SYSTEM POTASSIUM UPTAKE PROTEIN B"/>
    <property type="match status" value="1"/>
</dbReference>
<evidence type="ECO:0000256" key="5">
    <source>
        <dbReference type="ARBA" id="ARBA00022692"/>
    </source>
</evidence>
<sequence length="453" mass="49415">MEQPLKLPDFIHKKITKNPSLVLGLSFIVLILAGAVLLTMPFASADGKSLDFVDALFTSTSASCVTGLIVRNTAAAWSIFGKIVIITLIQIGGLGTMTMMAWVSILIGKRIGLSGRMFIKEQWSAESLKGLVRLMRFATLFTLSVEGIGALLLSFRLIPLYGIKKGVAFSVFHSISAFCNAGFDLFGDSLVSFQGDYYVTLIIAGLIILGGLGFIVYVDLWHFPEKRRLRGQSKLVITTTAILLVAGTFLFYFFEATNVDTIAALPVPQKILASFFQSTTFRTAGFNSIDMGKMRDATVFFSFLLMFIGGSPGSTAGGLKTTTFAIVMSSAFATLKGQDDTVLFKRRVEEETVRKAFSLFVIAIALVFAVAAFIVAFEKGVFQFMDILFETISAFDTVGVSRGITGSLSSYSKLALSFTMYIGRIGPTTFAMGLFHDEHKKKYRYAEGKYIVG</sequence>
<dbReference type="PANTHER" id="PTHR32024">
    <property type="entry name" value="TRK SYSTEM POTASSIUM UPTAKE PROTEIN TRKG-RELATED"/>
    <property type="match status" value="1"/>
</dbReference>
<dbReference type="Pfam" id="PF02386">
    <property type="entry name" value="TrkH"/>
    <property type="match status" value="1"/>
</dbReference>
<keyword evidence="7 10" id="KW-1133">Transmembrane helix</keyword>
<organism evidence="11 12">
    <name type="scientific">Aedoeadaptatus coxii</name>
    <dbReference type="NCBI Taxonomy" id="755172"/>
    <lineage>
        <taxon>Bacteria</taxon>
        <taxon>Bacillati</taxon>
        <taxon>Bacillota</taxon>
        <taxon>Tissierellia</taxon>
        <taxon>Tissierellales</taxon>
        <taxon>Peptoniphilaceae</taxon>
        <taxon>Aedoeadaptatus</taxon>
    </lineage>
</organism>
<evidence type="ECO:0000256" key="2">
    <source>
        <dbReference type="ARBA" id="ARBA00022448"/>
    </source>
</evidence>
<gene>
    <name evidence="11" type="ORF">HMPREF1863_00980</name>
</gene>
<dbReference type="STRING" id="755172.HMPREF1863_00980"/>
<feature type="transmembrane region" description="Helical" evidence="10">
    <location>
        <begin position="167"/>
        <end position="186"/>
    </location>
</feature>
<dbReference type="GO" id="GO:0005886">
    <property type="term" value="C:plasma membrane"/>
    <property type="evidence" value="ECO:0007669"/>
    <property type="project" value="UniProtKB-SubCell"/>
</dbReference>
<dbReference type="RefSeq" id="WP_068367812.1">
    <property type="nucleotide sequence ID" value="NZ_KQ960175.1"/>
</dbReference>
<feature type="transmembrane region" description="Helical" evidence="10">
    <location>
        <begin position="198"/>
        <end position="223"/>
    </location>
</feature>
<feature type="transmembrane region" description="Helical" evidence="10">
    <location>
        <begin position="52"/>
        <end position="71"/>
    </location>
</feature>